<organism evidence="2 3">
    <name type="scientific">Gluconacetobacter sacchari DSM 12717</name>
    <dbReference type="NCBI Taxonomy" id="1307940"/>
    <lineage>
        <taxon>Bacteria</taxon>
        <taxon>Pseudomonadati</taxon>
        <taxon>Pseudomonadota</taxon>
        <taxon>Alphaproteobacteria</taxon>
        <taxon>Acetobacterales</taxon>
        <taxon>Acetobacteraceae</taxon>
        <taxon>Gluconacetobacter</taxon>
    </lineage>
</organism>
<proteinExistence type="predicted"/>
<evidence type="ECO:0000256" key="1">
    <source>
        <dbReference type="SAM" id="Phobius"/>
    </source>
</evidence>
<evidence type="ECO:0000313" key="2">
    <source>
        <dbReference type="EMBL" id="GBQ22948.1"/>
    </source>
</evidence>
<accession>A0ABQ0P5H2</accession>
<keyword evidence="1" id="KW-0812">Transmembrane</keyword>
<keyword evidence="1" id="KW-1133">Transmembrane helix</keyword>
<protein>
    <submittedName>
        <fullName evidence="2">Uncharacterized protein</fullName>
    </submittedName>
</protein>
<name>A0ABQ0P5H2_9PROT</name>
<sequence length="101" mass="11266">MAVASMSGSGKAFILSQSIPFGIDIHMSLIIQDALGVYIAFCKPHMWKYAVSIIIKACLEHAGFDSFYCEDPLKIYDTIFYYIPVLLIFTVSSSIFYFACG</sequence>
<dbReference type="EMBL" id="BAQP01000064">
    <property type="protein sequence ID" value="GBQ22948.1"/>
    <property type="molecule type" value="Genomic_DNA"/>
</dbReference>
<gene>
    <name evidence="2" type="ORF">AA12717_1340</name>
</gene>
<keyword evidence="1" id="KW-0472">Membrane</keyword>
<feature type="transmembrane region" description="Helical" evidence="1">
    <location>
        <begin position="79"/>
        <end position="100"/>
    </location>
</feature>
<reference evidence="2" key="1">
    <citation type="submission" date="2013-04" db="EMBL/GenBank/DDBJ databases">
        <title>The genome sequencing project of 58 acetic acid bacteria.</title>
        <authorList>
            <person name="Okamoto-Kainuma A."/>
            <person name="Ishikawa M."/>
            <person name="Umino S."/>
            <person name="Koizumi Y."/>
            <person name="Shiwa Y."/>
            <person name="Yoshikawa H."/>
            <person name="Matsutani M."/>
            <person name="Matsushita K."/>
        </authorList>
    </citation>
    <scope>NUCLEOTIDE SEQUENCE</scope>
    <source>
        <strain evidence="2">DSM 12717</strain>
    </source>
</reference>
<dbReference type="Proteomes" id="UP001060895">
    <property type="component" value="Unassembled WGS sequence"/>
</dbReference>
<evidence type="ECO:0000313" key="3">
    <source>
        <dbReference type="Proteomes" id="UP001060895"/>
    </source>
</evidence>
<keyword evidence="3" id="KW-1185">Reference proteome</keyword>
<comment type="caution">
    <text evidence="2">The sequence shown here is derived from an EMBL/GenBank/DDBJ whole genome shotgun (WGS) entry which is preliminary data.</text>
</comment>